<reference evidence="1 2" key="1">
    <citation type="submission" date="2015-03" db="EMBL/GenBank/DDBJ databases">
        <authorList>
            <consortium name="Pathogen Informatics"/>
        </authorList>
    </citation>
    <scope>NUCLEOTIDE SEQUENCE [LARGE SCALE GENOMIC DNA]</scope>
    <source>
        <strain evidence="1 2">G09901357</strain>
    </source>
</reference>
<evidence type="ECO:0000313" key="2">
    <source>
        <dbReference type="Proteomes" id="UP000048289"/>
    </source>
</evidence>
<evidence type="ECO:0000313" key="1">
    <source>
        <dbReference type="EMBL" id="CFE38978.1"/>
    </source>
</evidence>
<organism evidence="1 2">
    <name type="scientific">Mycobacterium tuberculosis</name>
    <dbReference type="NCBI Taxonomy" id="1773"/>
    <lineage>
        <taxon>Bacteria</taxon>
        <taxon>Bacillati</taxon>
        <taxon>Actinomycetota</taxon>
        <taxon>Actinomycetes</taxon>
        <taxon>Mycobacteriales</taxon>
        <taxon>Mycobacteriaceae</taxon>
        <taxon>Mycobacterium</taxon>
        <taxon>Mycobacterium tuberculosis complex</taxon>
    </lineage>
</organism>
<name>A0A654T771_MYCTX</name>
<sequence length="75" mass="7898">MGDRGTHQLVVGRVVLHLIDPVPVSVVGMQDGPVAVCKLSPALGLAAGRNCPDLVYFIQAPLATLLDQSLDEHRG</sequence>
<dbReference type="AlphaFoldDB" id="A0A654T771"/>
<dbReference type="Proteomes" id="UP000048289">
    <property type="component" value="Unassembled WGS sequence"/>
</dbReference>
<dbReference type="EMBL" id="CFOE01000133">
    <property type="protein sequence ID" value="CFE38978.1"/>
    <property type="molecule type" value="Genomic_DNA"/>
</dbReference>
<accession>A0A654T771</accession>
<protein>
    <submittedName>
        <fullName evidence="1">Uncharacterized protein</fullName>
    </submittedName>
</protein>
<gene>
    <name evidence="1" type="ORF">ERS007681_01349</name>
</gene>
<proteinExistence type="predicted"/>